<evidence type="ECO:0000313" key="2">
    <source>
        <dbReference type="EMBL" id="KVV55654.1"/>
    </source>
</evidence>
<proteinExistence type="predicted"/>
<evidence type="ECO:0000259" key="1">
    <source>
        <dbReference type="Pfam" id="PF00419"/>
    </source>
</evidence>
<dbReference type="Pfam" id="PF00419">
    <property type="entry name" value="Fimbrial"/>
    <property type="match status" value="1"/>
</dbReference>
<dbReference type="InterPro" id="IPR036937">
    <property type="entry name" value="Adhesion_dom_fimbrial_sf"/>
</dbReference>
<dbReference type="GO" id="GO:0009289">
    <property type="term" value="C:pilus"/>
    <property type="evidence" value="ECO:0007669"/>
    <property type="project" value="InterPro"/>
</dbReference>
<gene>
    <name evidence="2" type="ORF">WT27_25470</name>
</gene>
<reference evidence="2 3" key="1">
    <citation type="submission" date="2015-11" db="EMBL/GenBank/DDBJ databases">
        <title>Expanding the genomic diversity of Burkholderia species for the development of highly accurate diagnostics.</title>
        <authorList>
            <person name="Sahl J."/>
            <person name="Keim P."/>
            <person name="Wagner D."/>
        </authorList>
    </citation>
    <scope>NUCLEOTIDE SEQUENCE [LARGE SCALE GENOMIC DNA]</scope>
    <source>
        <strain evidence="2 3">MSMB1301WGS</strain>
    </source>
</reference>
<dbReference type="InterPro" id="IPR008966">
    <property type="entry name" value="Adhesion_dom_sf"/>
</dbReference>
<name>A0A105VXB8_9BURK</name>
<organism evidence="2 3">
    <name type="scientific">Burkholderia territorii</name>
    <dbReference type="NCBI Taxonomy" id="1503055"/>
    <lineage>
        <taxon>Bacteria</taxon>
        <taxon>Pseudomonadati</taxon>
        <taxon>Pseudomonadota</taxon>
        <taxon>Betaproteobacteria</taxon>
        <taxon>Burkholderiales</taxon>
        <taxon>Burkholderiaceae</taxon>
        <taxon>Burkholderia</taxon>
        <taxon>Burkholderia cepacia complex</taxon>
    </lineage>
</organism>
<dbReference type="RefSeq" id="WP_060103374.1">
    <property type="nucleotide sequence ID" value="NZ_LPEQ01000024.1"/>
</dbReference>
<dbReference type="SUPFAM" id="SSF49401">
    <property type="entry name" value="Bacterial adhesins"/>
    <property type="match status" value="1"/>
</dbReference>
<accession>A0A105VXB8</accession>
<dbReference type="Proteomes" id="UP000062317">
    <property type="component" value="Unassembled WGS sequence"/>
</dbReference>
<feature type="domain" description="Fimbrial-type adhesion" evidence="1">
    <location>
        <begin position="5"/>
        <end position="72"/>
    </location>
</feature>
<sequence length="72" mass="7519">MPNLALKSTSTASGLALRIRNTTTNTDITFGRNNTLVGGTVVLPLQAYYVRTGGALRAGTVAADANFSVTFQ</sequence>
<dbReference type="InterPro" id="IPR000259">
    <property type="entry name" value="Adhesion_dom_fimbrial"/>
</dbReference>
<dbReference type="Gene3D" id="2.60.40.1090">
    <property type="entry name" value="Fimbrial-type adhesion domain"/>
    <property type="match status" value="1"/>
</dbReference>
<dbReference type="EMBL" id="LPEQ01000024">
    <property type="protein sequence ID" value="KVV55654.1"/>
    <property type="molecule type" value="Genomic_DNA"/>
</dbReference>
<comment type="caution">
    <text evidence="2">The sequence shown here is derived from an EMBL/GenBank/DDBJ whole genome shotgun (WGS) entry which is preliminary data.</text>
</comment>
<dbReference type="GO" id="GO:0007155">
    <property type="term" value="P:cell adhesion"/>
    <property type="evidence" value="ECO:0007669"/>
    <property type="project" value="InterPro"/>
</dbReference>
<evidence type="ECO:0000313" key="3">
    <source>
        <dbReference type="Proteomes" id="UP000062317"/>
    </source>
</evidence>
<dbReference type="AlphaFoldDB" id="A0A105VXB8"/>
<protein>
    <recommendedName>
        <fullName evidence="1">Fimbrial-type adhesion domain-containing protein</fullName>
    </recommendedName>
</protein>
<keyword evidence="3" id="KW-1185">Reference proteome</keyword>